<proteinExistence type="predicted"/>
<protein>
    <submittedName>
        <fullName evidence="1">Uncharacterized protein</fullName>
    </submittedName>
</protein>
<name>A0A381VIF5_9ZZZZ</name>
<accession>A0A381VIF5</accession>
<sequence>MLNAEESIAKVKSYNKFWRTMKPEKMN</sequence>
<gene>
    <name evidence="1" type="ORF">METZ01_LOCUS92097</name>
</gene>
<dbReference type="EMBL" id="UINC01008728">
    <property type="protein sequence ID" value="SVA39243.1"/>
    <property type="molecule type" value="Genomic_DNA"/>
</dbReference>
<dbReference type="AlphaFoldDB" id="A0A381VIF5"/>
<evidence type="ECO:0000313" key="1">
    <source>
        <dbReference type="EMBL" id="SVA39243.1"/>
    </source>
</evidence>
<reference evidence="1" key="1">
    <citation type="submission" date="2018-05" db="EMBL/GenBank/DDBJ databases">
        <authorList>
            <person name="Lanie J.A."/>
            <person name="Ng W.-L."/>
            <person name="Kazmierczak K.M."/>
            <person name="Andrzejewski T.M."/>
            <person name="Davidsen T.M."/>
            <person name="Wayne K.J."/>
            <person name="Tettelin H."/>
            <person name="Glass J.I."/>
            <person name="Rusch D."/>
            <person name="Podicherti R."/>
            <person name="Tsui H.-C.T."/>
            <person name="Winkler M.E."/>
        </authorList>
    </citation>
    <scope>NUCLEOTIDE SEQUENCE</scope>
</reference>
<organism evidence="1">
    <name type="scientific">marine metagenome</name>
    <dbReference type="NCBI Taxonomy" id="408172"/>
    <lineage>
        <taxon>unclassified sequences</taxon>
        <taxon>metagenomes</taxon>
        <taxon>ecological metagenomes</taxon>
    </lineage>
</organism>